<organism evidence="1 2">
    <name type="scientific">Lutispora thermophila DSM 19022</name>
    <dbReference type="NCBI Taxonomy" id="1122184"/>
    <lineage>
        <taxon>Bacteria</taxon>
        <taxon>Bacillati</taxon>
        <taxon>Bacillota</taxon>
        <taxon>Clostridia</taxon>
        <taxon>Lutisporales</taxon>
        <taxon>Lutisporaceae</taxon>
        <taxon>Lutispora</taxon>
    </lineage>
</organism>
<proteinExistence type="predicted"/>
<evidence type="ECO:0000313" key="2">
    <source>
        <dbReference type="Proteomes" id="UP000184442"/>
    </source>
</evidence>
<dbReference type="Gene3D" id="2.120.10.30">
    <property type="entry name" value="TolB, C-terminal domain"/>
    <property type="match status" value="1"/>
</dbReference>
<keyword evidence="2" id="KW-1185">Reference proteome</keyword>
<name>A0A1M6DN54_9FIRM</name>
<dbReference type="AlphaFoldDB" id="A0A1M6DN54"/>
<reference evidence="1 2" key="1">
    <citation type="submission" date="2016-11" db="EMBL/GenBank/DDBJ databases">
        <authorList>
            <person name="Jaros S."/>
            <person name="Januszkiewicz K."/>
            <person name="Wedrychowicz H."/>
        </authorList>
    </citation>
    <scope>NUCLEOTIDE SEQUENCE [LARGE SCALE GENOMIC DNA]</scope>
    <source>
        <strain evidence="1 2">DSM 19022</strain>
    </source>
</reference>
<accession>A0A1M6DN54</accession>
<gene>
    <name evidence="1" type="ORF">SAMN02745176_01194</name>
</gene>
<dbReference type="Proteomes" id="UP000184442">
    <property type="component" value="Unassembled WGS sequence"/>
</dbReference>
<protein>
    <submittedName>
        <fullName evidence="1">Uncharacterized protein</fullName>
    </submittedName>
</protein>
<evidence type="ECO:0000313" key="1">
    <source>
        <dbReference type="EMBL" id="SHI74591.1"/>
    </source>
</evidence>
<sequence length="124" mass="14759">MHTIERTSYILFYRIKKIDGNEVTGMIFKLVIYDQRDQTLLDKIEKEIKGDFESLKEKYIVKMMVDKKGDIYVRRNDGTVEVLDKNLNAIRTWGRSKYTDFAIDDKDNIILLQEMQVVKVIYKN</sequence>
<dbReference type="InterPro" id="IPR011042">
    <property type="entry name" value="6-blade_b-propeller_TolB-like"/>
</dbReference>
<dbReference type="STRING" id="1122184.SAMN02745176_01194"/>
<dbReference type="EMBL" id="FQZS01000007">
    <property type="protein sequence ID" value="SHI74591.1"/>
    <property type="molecule type" value="Genomic_DNA"/>
</dbReference>